<evidence type="ECO:0000256" key="2">
    <source>
        <dbReference type="SAM" id="Phobius"/>
    </source>
</evidence>
<dbReference type="Proteomes" id="UP000199181">
    <property type="component" value="Unassembled WGS sequence"/>
</dbReference>
<dbReference type="NCBIfam" id="TIGR02532">
    <property type="entry name" value="IV_pilin_GFxxxE"/>
    <property type="match status" value="1"/>
</dbReference>
<keyword evidence="2" id="KW-0472">Membrane</keyword>
<dbReference type="RefSeq" id="WP_093524769.1">
    <property type="nucleotide sequence ID" value="NZ_FOIJ01000016.1"/>
</dbReference>
<gene>
    <name evidence="3" type="ORF">SAMN05443639_11683</name>
</gene>
<keyword evidence="2" id="KW-1133">Transmembrane helix</keyword>
<proteinExistence type="predicted"/>
<evidence type="ECO:0000313" key="4">
    <source>
        <dbReference type="Proteomes" id="UP000199181"/>
    </source>
</evidence>
<sequence>MTQRRPQSGFTLIELMIVVAIIGILAAIAIPSFQRFQARARQSEVNVNLKSLFTGLRTQQRMPSSAIRGSGFSPERGNRYSYHLGDCSNYEDRSTIDAVYHNDDICIGADTFKFPVLPSVFTPTLAPGAMWGARATSHGLANAPGIYGSDASWDFLAYGAGDVDNSADVEQYADTWLISSADGSLQSECPATGSPEAVSAGEPFNTANDVSCN</sequence>
<dbReference type="PANTHER" id="PTHR30093">
    <property type="entry name" value="GENERAL SECRETION PATHWAY PROTEIN G"/>
    <property type="match status" value="1"/>
</dbReference>
<feature type="transmembrane region" description="Helical" evidence="2">
    <location>
        <begin position="12"/>
        <end position="33"/>
    </location>
</feature>
<dbReference type="Pfam" id="PF07963">
    <property type="entry name" value="N_methyl"/>
    <property type="match status" value="1"/>
</dbReference>
<dbReference type="Gene3D" id="3.30.700.10">
    <property type="entry name" value="Glycoprotein, Type 4 Pilin"/>
    <property type="match status" value="1"/>
</dbReference>
<name>A0A1I0KZB0_9BACT</name>
<protein>
    <submittedName>
        <fullName evidence="3">Prepilin-type N-terminal cleavage/methylation domain-containing protein</fullName>
    </submittedName>
</protein>
<keyword evidence="4" id="KW-1185">Reference proteome</keyword>
<evidence type="ECO:0000256" key="1">
    <source>
        <dbReference type="SAM" id="MobiDB-lite"/>
    </source>
</evidence>
<organism evidence="3 4">
    <name type="scientific">Stigmatella erecta</name>
    <dbReference type="NCBI Taxonomy" id="83460"/>
    <lineage>
        <taxon>Bacteria</taxon>
        <taxon>Pseudomonadati</taxon>
        <taxon>Myxococcota</taxon>
        <taxon>Myxococcia</taxon>
        <taxon>Myxococcales</taxon>
        <taxon>Cystobacterineae</taxon>
        <taxon>Archangiaceae</taxon>
        <taxon>Stigmatella</taxon>
    </lineage>
</organism>
<dbReference type="EMBL" id="FOIJ01000016">
    <property type="protein sequence ID" value="SEU31699.1"/>
    <property type="molecule type" value="Genomic_DNA"/>
</dbReference>
<reference evidence="4" key="1">
    <citation type="submission" date="2016-10" db="EMBL/GenBank/DDBJ databases">
        <authorList>
            <person name="Varghese N."/>
            <person name="Submissions S."/>
        </authorList>
    </citation>
    <scope>NUCLEOTIDE SEQUENCE [LARGE SCALE GENOMIC DNA]</scope>
    <source>
        <strain evidence="4">DSM 16858</strain>
    </source>
</reference>
<dbReference type="InterPro" id="IPR012902">
    <property type="entry name" value="N_methyl_site"/>
</dbReference>
<evidence type="ECO:0000313" key="3">
    <source>
        <dbReference type="EMBL" id="SEU31699.1"/>
    </source>
</evidence>
<dbReference type="InterPro" id="IPR028188">
    <property type="entry name" value="Pilin_PilA"/>
</dbReference>
<dbReference type="InterPro" id="IPR045584">
    <property type="entry name" value="Pilin-like"/>
</dbReference>
<dbReference type="SUPFAM" id="SSF54523">
    <property type="entry name" value="Pili subunits"/>
    <property type="match status" value="1"/>
</dbReference>
<keyword evidence="2" id="KW-0812">Transmembrane</keyword>
<accession>A0A1I0KZB0</accession>
<feature type="region of interest" description="Disordered" evidence="1">
    <location>
        <begin position="188"/>
        <end position="213"/>
    </location>
</feature>
<dbReference type="PROSITE" id="PS00409">
    <property type="entry name" value="PROKAR_NTER_METHYL"/>
    <property type="match status" value="1"/>
</dbReference>
<dbReference type="AlphaFoldDB" id="A0A1I0KZB0"/>
<dbReference type="Pfam" id="PF14245">
    <property type="entry name" value="Pilin_PilA"/>
    <property type="match status" value="1"/>
</dbReference>